<keyword evidence="4" id="KW-1185">Reference proteome</keyword>
<feature type="region of interest" description="Disordered" evidence="2">
    <location>
        <begin position="1"/>
        <end position="34"/>
    </location>
</feature>
<dbReference type="AlphaFoldDB" id="A0A0B1P2S3"/>
<protein>
    <submittedName>
        <fullName evidence="3">Uncharacterized protein</fullName>
    </submittedName>
</protein>
<reference evidence="3 4" key="1">
    <citation type="journal article" date="2014" name="BMC Genomics">
        <title>Adaptive genomic structural variation in the grape powdery mildew pathogen, Erysiphe necator.</title>
        <authorList>
            <person name="Jones L."/>
            <person name="Riaz S."/>
            <person name="Morales-Cruz A."/>
            <person name="Amrine K.C."/>
            <person name="McGuire B."/>
            <person name="Gubler W.D."/>
            <person name="Walker M.A."/>
            <person name="Cantu D."/>
        </authorList>
    </citation>
    <scope>NUCLEOTIDE SEQUENCE [LARGE SCALE GENOMIC DNA]</scope>
    <source>
        <strain evidence="4">c</strain>
    </source>
</reference>
<accession>A0A0B1P2S3</accession>
<proteinExistence type="predicted"/>
<dbReference type="Proteomes" id="UP000030854">
    <property type="component" value="Unassembled WGS sequence"/>
</dbReference>
<evidence type="ECO:0000313" key="4">
    <source>
        <dbReference type="Proteomes" id="UP000030854"/>
    </source>
</evidence>
<comment type="caution">
    <text evidence="3">The sequence shown here is derived from an EMBL/GenBank/DDBJ whole genome shotgun (WGS) entry which is preliminary data.</text>
</comment>
<feature type="compositionally biased region" description="Low complexity" evidence="2">
    <location>
        <begin position="18"/>
        <end position="34"/>
    </location>
</feature>
<gene>
    <name evidence="3" type="ORF">EV44_g3326</name>
</gene>
<dbReference type="HOGENOM" id="CLU_1058431_0_0_1"/>
<sequence>MTSNVKDIPIHTKRVTRSLSSQSKSDNSKQNDNLPLLNSDIKRLIIDKSCDSHLFSKNILDTSSHKPQSLSPLNTSISHLDSDLLERSTSGSSSNETTVFSPNQALDISRCPCYDVTKNHPTNPSWANFAAFHNHLISTPKADERLFSFLADLVSDHLFQAQTVISLNSEIEFLHQQQISLEENRSSVQDLKIIMQQKEQDIQFLKKEVIRNRNDTLVWKNRCTKLESELKEKNNELVMIRETVRVVCNVLFKLYLDLYTRRS</sequence>
<feature type="coiled-coil region" evidence="1">
    <location>
        <begin position="188"/>
        <end position="243"/>
    </location>
</feature>
<keyword evidence="1" id="KW-0175">Coiled coil</keyword>
<dbReference type="EMBL" id="JNVN01002714">
    <property type="protein sequence ID" value="KHJ31630.1"/>
    <property type="molecule type" value="Genomic_DNA"/>
</dbReference>
<evidence type="ECO:0000256" key="2">
    <source>
        <dbReference type="SAM" id="MobiDB-lite"/>
    </source>
</evidence>
<evidence type="ECO:0000256" key="1">
    <source>
        <dbReference type="SAM" id="Coils"/>
    </source>
</evidence>
<organism evidence="3 4">
    <name type="scientific">Uncinula necator</name>
    <name type="common">Grape powdery mildew</name>
    <dbReference type="NCBI Taxonomy" id="52586"/>
    <lineage>
        <taxon>Eukaryota</taxon>
        <taxon>Fungi</taxon>
        <taxon>Dikarya</taxon>
        <taxon>Ascomycota</taxon>
        <taxon>Pezizomycotina</taxon>
        <taxon>Leotiomycetes</taxon>
        <taxon>Erysiphales</taxon>
        <taxon>Erysiphaceae</taxon>
        <taxon>Erysiphe</taxon>
    </lineage>
</organism>
<evidence type="ECO:0000313" key="3">
    <source>
        <dbReference type="EMBL" id="KHJ31630.1"/>
    </source>
</evidence>
<name>A0A0B1P2S3_UNCNE</name>